<evidence type="ECO:0000259" key="8">
    <source>
        <dbReference type="PROSITE" id="PS51935"/>
    </source>
</evidence>
<dbReference type="GO" id="GO:0008234">
    <property type="term" value="F:cysteine-type peptidase activity"/>
    <property type="evidence" value="ECO:0007669"/>
    <property type="project" value="UniProtKB-KW"/>
</dbReference>
<dbReference type="Proteomes" id="UP000630936">
    <property type="component" value="Unassembled WGS sequence"/>
</dbReference>
<evidence type="ECO:0000313" key="10">
    <source>
        <dbReference type="Proteomes" id="UP000630936"/>
    </source>
</evidence>
<dbReference type="Gene3D" id="3.90.1720.10">
    <property type="entry name" value="endopeptidase domain like (from Nostoc punctiforme)"/>
    <property type="match status" value="1"/>
</dbReference>
<dbReference type="InterPro" id="IPR038765">
    <property type="entry name" value="Papain-like_cys_pep_sf"/>
</dbReference>
<dbReference type="InterPro" id="IPR051794">
    <property type="entry name" value="PG_Endopeptidase_C40"/>
</dbReference>
<sequence length="409" mass="42780">MVSGGLLRTVCTAALVTAVAVTAAPAPPWAAAAERRPGDAAVPVPGEQGAAGPGAEAVPEALTRLQTLYRDAEEAGASHSAAERRLKAQRARTARLGRELTRAREELGRSRVAAGRLAREQYQGHSELSSLLRALLARHPDQAFAQAHLLERAAAHRLTTTARLEKGAERAAALEREARAALARERELASARKRARDTATRRLRAVEESLASLTAAQIARLTSPGVRDQVMAAGGPSTFGRRPTERGAKAVRYAVEQIGKPYVWGAEGPWSYDCSGLTSQAWAAAGLRIPRTSQEQWARLTRVPLSELRPGDLVVYFPGATHVAIYLGDGTVVQAPRPGAVVKVSPVAANPVLGAVRPDPDGAVLGEGAYVPPPLPEGAAAGDDTGYSAAEAPAEAVTSARYSPASAGS</sequence>
<reference evidence="9" key="2">
    <citation type="submission" date="2020-09" db="EMBL/GenBank/DDBJ databases">
        <authorList>
            <person name="Sun Q."/>
            <person name="Ohkuma M."/>
        </authorList>
    </citation>
    <scope>NUCLEOTIDE SEQUENCE</scope>
    <source>
        <strain evidence="9">JCM 4988</strain>
    </source>
</reference>
<keyword evidence="7" id="KW-0732">Signal</keyword>
<feature type="coiled-coil region" evidence="5">
    <location>
        <begin position="164"/>
        <end position="216"/>
    </location>
</feature>
<evidence type="ECO:0000256" key="1">
    <source>
        <dbReference type="ARBA" id="ARBA00007074"/>
    </source>
</evidence>
<organism evidence="9 10">
    <name type="scientific">Streptomyces inusitatus</name>
    <dbReference type="NCBI Taxonomy" id="68221"/>
    <lineage>
        <taxon>Bacteria</taxon>
        <taxon>Bacillati</taxon>
        <taxon>Actinomycetota</taxon>
        <taxon>Actinomycetes</taxon>
        <taxon>Kitasatosporales</taxon>
        <taxon>Streptomycetaceae</taxon>
        <taxon>Streptomyces</taxon>
    </lineage>
</organism>
<dbReference type="InterPro" id="IPR000064">
    <property type="entry name" value="NLP_P60_dom"/>
</dbReference>
<evidence type="ECO:0000256" key="7">
    <source>
        <dbReference type="SAM" id="SignalP"/>
    </source>
</evidence>
<feature type="region of interest" description="Disordered" evidence="6">
    <location>
        <begin position="367"/>
        <end position="409"/>
    </location>
</feature>
<dbReference type="GO" id="GO:0006508">
    <property type="term" value="P:proteolysis"/>
    <property type="evidence" value="ECO:0007669"/>
    <property type="project" value="UniProtKB-KW"/>
</dbReference>
<keyword evidence="4" id="KW-0788">Thiol protease</keyword>
<name>A0A918Q461_9ACTN</name>
<accession>A0A918Q461</accession>
<evidence type="ECO:0000256" key="4">
    <source>
        <dbReference type="ARBA" id="ARBA00022807"/>
    </source>
</evidence>
<feature type="region of interest" description="Disordered" evidence="6">
    <location>
        <begin position="28"/>
        <end position="56"/>
    </location>
</feature>
<dbReference type="AlphaFoldDB" id="A0A918Q461"/>
<keyword evidence="2" id="KW-0645">Protease</keyword>
<comment type="caution">
    <text evidence="9">The sequence shown here is derived from an EMBL/GenBank/DDBJ whole genome shotgun (WGS) entry which is preliminary data.</text>
</comment>
<evidence type="ECO:0000256" key="2">
    <source>
        <dbReference type="ARBA" id="ARBA00022670"/>
    </source>
</evidence>
<keyword evidence="5" id="KW-0175">Coiled coil</keyword>
<keyword evidence="10" id="KW-1185">Reference proteome</keyword>
<evidence type="ECO:0000256" key="5">
    <source>
        <dbReference type="SAM" id="Coils"/>
    </source>
</evidence>
<feature type="chain" id="PRO_5039722213" description="NlpC/P60 domain-containing protein" evidence="7">
    <location>
        <begin position="24"/>
        <end position="409"/>
    </location>
</feature>
<evidence type="ECO:0000313" key="9">
    <source>
        <dbReference type="EMBL" id="GGZ31149.1"/>
    </source>
</evidence>
<gene>
    <name evidence="9" type="ORF">GCM10010387_26170</name>
</gene>
<keyword evidence="3" id="KW-0378">Hydrolase</keyword>
<comment type="similarity">
    <text evidence="1">Belongs to the peptidase C40 family.</text>
</comment>
<proteinExistence type="inferred from homology"/>
<reference evidence="9" key="1">
    <citation type="journal article" date="2014" name="Int. J. Syst. Evol. Microbiol.">
        <title>Complete genome sequence of Corynebacterium casei LMG S-19264T (=DSM 44701T), isolated from a smear-ripened cheese.</title>
        <authorList>
            <consortium name="US DOE Joint Genome Institute (JGI-PGF)"/>
            <person name="Walter F."/>
            <person name="Albersmeier A."/>
            <person name="Kalinowski J."/>
            <person name="Ruckert C."/>
        </authorList>
    </citation>
    <scope>NUCLEOTIDE SEQUENCE</scope>
    <source>
        <strain evidence="9">JCM 4988</strain>
    </source>
</reference>
<feature type="signal peptide" evidence="7">
    <location>
        <begin position="1"/>
        <end position="23"/>
    </location>
</feature>
<dbReference type="Pfam" id="PF00877">
    <property type="entry name" value="NLPC_P60"/>
    <property type="match status" value="1"/>
</dbReference>
<protein>
    <recommendedName>
        <fullName evidence="8">NlpC/P60 domain-containing protein</fullName>
    </recommendedName>
</protein>
<dbReference type="PANTHER" id="PTHR47359">
    <property type="entry name" value="PEPTIDOGLYCAN DL-ENDOPEPTIDASE CWLO"/>
    <property type="match status" value="1"/>
</dbReference>
<feature type="compositionally biased region" description="Low complexity" evidence="6">
    <location>
        <begin position="39"/>
        <end position="56"/>
    </location>
</feature>
<dbReference type="PROSITE" id="PS51935">
    <property type="entry name" value="NLPC_P60"/>
    <property type="match status" value="1"/>
</dbReference>
<feature type="domain" description="NlpC/P60" evidence="8">
    <location>
        <begin position="244"/>
        <end position="365"/>
    </location>
</feature>
<dbReference type="PANTHER" id="PTHR47359:SF3">
    <property type="entry name" value="NLP_P60 DOMAIN-CONTAINING PROTEIN-RELATED"/>
    <property type="match status" value="1"/>
</dbReference>
<evidence type="ECO:0000256" key="6">
    <source>
        <dbReference type="SAM" id="MobiDB-lite"/>
    </source>
</evidence>
<evidence type="ECO:0000256" key="3">
    <source>
        <dbReference type="ARBA" id="ARBA00022801"/>
    </source>
</evidence>
<dbReference type="EMBL" id="BMWG01000006">
    <property type="protein sequence ID" value="GGZ31149.1"/>
    <property type="molecule type" value="Genomic_DNA"/>
</dbReference>
<dbReference type="SUPFAM" id="SSF54001">
    <property type="entry name" value="Cysteine proteinases"/>
    <property type="match status" value="1"/>
</dbReference>